<protein>
    <submittedName>
        <fullName evidence="2">Uncharacterized protein</fullName>
    </submittedName>
</protein>
<dbReference type="Proteomes" id="UP000007015">
    <property type="component" value="Chromosome 9"/>
</dbReference>
<keyword evidence="1" id="KW-0472">Membrane</keyword>
<sequence length="337" mass="36152">MAPVSAWALGGRTTRLGSGPARACMGVGGGVVMMAPLSAWALGGGTTRLGPGPALLASLLNDSPRTHEIVRAVLYLMPNPREQQLVDSVHGRIIRSSRDTTCIKLEPASSAREKTSATQKAGYLVAAAAASATIAIATVVAVSATIAVAAVFSAAATISITAAEGTTQACTMGALLNSHQVIQFTTLDPSLMPTLVIPGELVPQADNVPIDSMIKKMQDARWVKCHFVKWVDPEWDELAAKTILYLSERNIVLQKSLDDVNKSWMSLYARKMCEDDLWSRKLADARINHVDDLDKIKSIGDDLVKIKLIGLVVMVTLFYDQYAGELVVCKYEGMVTL</sequence>
<evidence type="ECO:0000313" key="2">
    <source>
        <dbReference type="EMBL" id="EEC84255.1"/>
    </source>
</evidence>
<proteinExistence type="predicted"/>
<keyword evidence="3" id="KW-1185">Reference proteome</keyword>
<name>B8BDS2_ORYSI</name>
<keyword evidence="1" id="KW-1133">Transmembrane helix</keyword>
<evidence type="ECO:0000256" key="1">
    <source>
        <dbReference type="SAM" id="Phobius"/>
    </source>
</evidence>
<accession>B8BDS2</accession>
<dbReference type="EMBL" id="CM000134">
    <property type="protein sequence ID" value="EEC84255.1"/>
    <property type="molecule type" value="Genomic_DNA"/>
</dbReference>
<keyword evidence="1" id="KW-0812">Transmembrane</keyword>
<dbReference type="Gramene" id="BGIOSGA030437-TA">
    <property type="protein sequence ID" value="BGIOSGA030437-PA"/>
    <property type="gene ID" value="BGIOSGA030437"/>
</dbReference>
<organism evidence="2 3">
    <name type="scientific">Oryza sativa subsp. indica</name>
    <name type="common">Rice</name>
    <dbReference type="NCBI Taxonomy" id="39946"/>
    <lineage>
        <taxon>Eukaryota</taxon>
        <taxon>Viridiplantae</taxon>
        <taxon>Streptophyta</taxon>
        <taxon>Embryophyta</taxon>
        <taxon>Tracheophyta</taxon>
        <taxon>Spermatophyta</taxon>
        <taxon>Magnoliopsida</taxon>
        <taxon>Liliopsida</taxon>
        <taxon>Poales</taxon>
        <taxon>Poaceae</taxon>
        <taxon>BOP clade</taxon>
        <taxon>Oryzoideae</taxon>
        <taxon>Oryzeae</taxon>
        <taxon>Oryzinae</taxon>
        <taxon>Oryza</taxon>
        <taxon>Oryza sativa</taxon>
    </lineage>
</organism>
<dbReference type="AlphaFoldDB" id="B8BDS2"/>
<feature type="transmembrane region" description="Helical" evidence="1">
    <location>
        <begin position="122"/>
        <end position="152"/>
    </location>
</feature>
<reference evidence="2 3" key="1">
    <citation type="journal article" date="2005" name="PLoS Biol.">
        <title>The genomes of Oryza sativa: a history of duplications.</title>
        <authorList>
            <person name="Yu J."/>
            <person name="Wang J."/>
            <person name="Lin W."/>
            <person name="Li S."/>
            <person name="Li H."/>
            <person name="Zhou J."/>
            <person name="Ni P."/>
            <person name="Dong W."/>
            <person name="Hu S."/>
            <person name="Zeng C."/>
            <person name="Zhang J."/>
            <person name="Zhang Y."/>
            <person name="Li R."/>
            <person name="Xu Z."/>
            <person name="Li S."/>
            <person name="Li X."/>
            <person name="Zheng H."/>
            <person name="Cong L."/>
            <person name="Lin L."/>
            <person name="Yin J."/>
            <person name="Geng J."/>
            <person name="Li G."/>
            <person name="Shi J."/>
            <person name="Liu J."/>
            <person name="Lv H."/>
            <person name="Li J."/>
            <person name="Wang J."/>
            <person name="Deng Y."/>
            <person name="Ran L."/>
            <person name="Shi X."/>
            <person name="Wang X."/>
            <person name="Wu Q."/>
            <person name="Li C."/>
            <person name="Ren X."/>
            <person name="Wang J."/>
            <person name="Wang X."/>
            <person name="Li D."/>
            <person name="Liu D."/>
            <person name="Zhang X."/>
            <person name="Ji Z."/>
            <person name="Zhao W."/>
            <person name="Sun Y."/>
            <person name="Zhang Z."/>
            <person name="Bao J."/>
            <person name="Han Y."/>
            <person name="Dong L."/>
            <person name="Ji J."/>
            <person name="Chen P."/>
            <person name="Wu S."/>
            <person name="Liu J."/>
            <person name="Xiao Y."/>
            <person name="Bu D."/>
            <person name="Tan J."/>
            <person name="Yang L."/>
            <person name="Ye C."/>
            <person name="Zhang J."/>
            <person name="Xu J."/>
            <person name="Zhou Y."/>
            <person name="Yu Y."/>
            <person name="Zhang B."/>
            <person name="Zhuang S."/>
            <person name="Wei H."/>
            <person name="Liu B."/>
            <person name="Lei M."/>
            <person name="Yu H."/>
            <person name="Li Y."/>
            <person name="Xu H."/>
            <person name="Wei S."/>
            <person name="He X."/>
            <person name="Fang L."/>
            <person name="Zhang Z."/>
            <person name="Zhang Y."/>
            <person name="Huang X."/>
            <person name="Su Z."/>
            <person name="Tong W."/>
            <person name="Li J."/>
            <person name="Tong Z."/>
            <person name="Li S."/>
            <person name="Ye J."/>
            <person name="Wang L."/>
            <person name="Fang L."/>
            <person name="Lei T."/>
            <person name="Chen C."/>
            <person name="Chen H."/>
            <person name="Xu Z."/>
            <person name="Li H."/>
            <person name="Huang H."/>
            <person name="Zhang F."/>
            <person name="Xu H."/>
            <person name="Li N."/>
            <person name="Zhao C."/>
            <person name="Li S."/>
            <person name="Dong L."/>
            <person name="Huang Y."/>
            <person name="Li L."/>
            <person name="Xi Y."/>
            <person name="Qi Q."/>
            <person name="Li W."/>
            <person name="Zhang B."/>
            <person name="Hu W."/>
            <person name="Zhang Y."/>
            <person name="Tian X."/>
            <person name="Jiao Y."/>
            <person name="Liang X."/>
            <person name="Jin J."/>
            <person name="Gao L."/>
            <person name="Zheng W."/>
            <person name="Hao B."/>
            <person name="Liu S."/>
            <person name="Wang W."/>
            <person name="Yuan L."/>
            <person name="Cao M."/>
            <person name="McDermott J."/>
            <person name="Samudrala R."/>
            <person name="Wang J."/>
            <person name="Wong G.K."/>
            <person name="Yang H."/>
        </authorList>
    </citation>
    <scope>NUCLEOTIDE SEQUENCE [LARGE SCALE GENOMIC DNA]</scope>
    <source>
        <strain evidence="3">cv. 93-11</strain>
    </source>
</reference>
<dbReference type="HOGENOM" id="CLU_824849_0_0_1"/>
<evidence type="ECO:0000313" key="3">
    <source>
        <dbReference type="Proteomes" id="UP000007015"/>
    </source>
</evidence>
<gene>
    <name evidence="2" type="ORF">OsI_30705</name>
</gene>